<accession>A0AAP3CI80</accession>
<comment type="caution">
    <text evidence="1">The sequence shown here is derived from an EMBL/GenBank/DDBJ whole genome shotgun (WGS) entry which is preliminary data.</text>
</comment>
<gene>
    <name evidence="1" type="ORF">MOC71_08140</name>
</gene>
<reference evidence="1" key="1">
    <citation type="submission" date="2022-02" db="EMBL/GenBank/DDBJ databases">
        <title>Crop Bioprotection Bacillus Genome Sequencing.</title>
        <authorList>
            <person name="Dunlap C."/>
        </authorList>
    </citation>
    <scope>NUCLEOTIDE SEQUENCE</scope>
    <source>
        <strain evidence="1">98-1</strain>
    </source>
</reference>
<evidence type="ECO:0000313" key="2">
    <source>
        <dbReference type="Proteomes" id="UP001067121"/>
    </source>
</evidence>
<dbReference type="AlphaFoldDB" id="A0AAP3CI80"/>
<dbReference type="Proteomes" id="UP001067121">
    <property type="component" value="Unassembled WGS sequence"/>
</dbReference>
<protein>
    <submittedName>
        <fullName evidence="1">Histidine phosphatase family protein</fullName>
    </submittedName>
</protein>
<sequence>MIDHIFRETSLGSWKGKKQEEIERDEPELYHAYFHYPKAYRHLILLADLRKCQHQNSAVAKKTYQ</sequence>
<organism evidence="1 2">
    <name type="scientific">Bacillus vallismortis</name>
    <dbReference type="NCBI Taxonomy" id="72361"/>
    <lineage>
        <taxon>Bacteria</taxon>
        <taxon>Bacillati</taxon>
        <taxon>Bacillota</taxon>
        <taxon>Bacilli</taxon>
        <taxon>Bacillales</taxon>
        <taxon>Bacillaceae</taxon>
        <taxon>Bacillus</taxon>
    </lineage>
</organism>
<proteinExistence type="predicted"/>
<evidence type="ECO:0000313" key="1">
    <source>
        <dbReference type="EMBL" id="MCY8316709.1"/>
    </source>
</evidence>
<name>A0AAP3CI80_BACVA</name>
<dbReference type="EMBL" id="JALAOH010000017">
    <property type="protein sequence ID" value="MCY8316709.1"/>
    <property type="molecule type" value="Genomic_DNA"/>
</dbReference>